<evidence type="ECO:0000313" key="1">
    <source>
        <dbReference type="EMBL" id="KAG1789301.1"/>
    </source>
</evidence>
<dbReference type="OrthoDB" id="2720314at2759"/>
<dbReference type="RefSeq" id="XP_041156403.1">
    <property type="nucleotide sequence ID" value="XM_041307209.1"/>
</dbReference>
<protein>
    <submittedName>
        <fullName evidence="1">Uncharacterized protein</fullName>
    </submittedName>
</protein>
<organism evidence="1 2">
    <name type="scientific">Suillus plorans</name>
    <dbReference type="NCBI Taxonomy" id="116603"/>
    <lineage>
        <taxon>Eukaryota</taxon>
        <taxon>Fungi</taxon>
        <taxon>Dikarya</taxon>
        <taxon>Basidiomycota</taxon>
        <taxon>Agaricomycotina</taxon>
        <taxon>Agaricomycetes</taxon>
        <taxon>Agaricomycetidae</taxon>
        <taxon>Boletales</taxon>
        <taxon>Suillineae</taxon>
        <taxon>Suillaceae</taxon>
        <taxon>Suillus</taxon>
    </lineage>
</organism>
<dbReference type="GeneID" id="64600973"/>
<dbReference type="EMBL" id="JABBWE010000060">
    <property type="protein sequence ID" value="KAG1789301.1"/>
    <property type="molecule type" value="Genomic_DNA"/>
</dbReference>
<dbReference type="AlphaFoldDB" id="A0A9P7AGX8"/>
<reference evidence="1" key="1">
    <citation type="journal article" date="2020" name="New Phytol.">
        <title>Comparative genomics reveals dynamic genome evolution in host specialist ectomycorrhizal fungi.</title>
        <authorList>
            <person name="Lofgren L.A."/>
            <person name="Nguyen N.H."/>
            <person name="Vilgalys R."/>
            <person name="Ruytinx J."/>
            <person name="Liao H.L."/>
            <person name="Branco S."/>
            <person name="Kuo A."/>
            <person name="LaButti K."/>
            <person name="Lipzen A."/>
            <person name="Andreopoulos W."/>
            <person name="Pangilinan J."/>
            <person name="Riley R."/>
            <person name="Hundley H."/>
            <person name="Na H."/>
            <person name="Barry K."/>
            <person name="Grigoriev I.V."/>
            <person name="Stajich J.E."/>
            <person name="Kennedy P.G."/>
        </authorList>
    </citation>
    <scope>NUCLEOTIDE SEQUENCE</scope>
    <source>
        <strain evidence="1">S12</strain>
    </source>
</reference>
<keyword evidence="2" id="KW-1185">Reference proteome</keyword>
<accession>A0A9P7AGX8</accession>
<sequence>MSAEFACGKLLGRRILRGALTNGFEWIFLIMMFADDYNGASLHRSRRLCRDTLGAHTWHDLIAAILAYWTDLSPNGEELWFIALQPWEIMIGLQWTRGPNGKS</sequence>
<gene>
    <name evidence="1" type="ORF">HD556DRAFT_1447150</name>
</gene>
<name>A0A9P7AGX8_9AGAM</name>
<comment type="caution">
    <text evidence="1">The sequence shown here is derived from an EMBL/GenBank/DDBJ whole genome shotgun (WGS) entry which is preliminary data.</text>
</comment>
<dbReference type="Proteomes" id="UP000719766">
    <property type="component" value="Unassembled WGS sequence"/>
</dbReference>
<proteinExistence type="predicted"/>
<evidence type="ECO:0000313" key="2">
    <source>
        <dbReference type="Proteomes" id="UP000719766"/>
    </source>
</evidence>